<feature type="compositionally biased region" description="Acidic residues" evidence="1">
    <location>
        <begin position="236"/>
        <end position="250"/>
    </location>
</feature>
<feature type="compositionally biased region" description="Basic and acidic residues" evidence="1">
    <location>
        <begin position="70"/>
        <end position="80"/>
    </location>
</feature>
<dbReference type="EMBL" id="CAXHTA020000002">
    <property type="protein sequence ID" value="CAL5219102.1"/>
    <property type="molecule type" value="Genomic_DNA"/>
</dbReference>
<feature type="compositionally biased region" description="Basic and acidic residues" evidence="1">
    <location>
        <begin position="251"/>
        <end position="261"/>
    </location>
</feature>
<organism evidence="3 4">
    <name type="scientific">Coccomyxa viridis</name>
    <dbReference type="NCBI Taxonomy" id="1274662"/>
    <lineage>
        <taxon>Eukaryota</taxon>
        <taxon>Viridiplantae</taxon>
        <taxon>Chlorophyta</taxon>
        <taxon>core chlorophytes</taxon>
        <taxon>Trebouxiophyceae</taxon>
        <taxon>Trebouxiophyceae incertae sedis</taxon>
        <taxon>Coccomyxaceae</taxon>
        <taxon>Coccomyxa</taxon>
    </lineage>
</organism>
<evidence type="ECO:0000313" key="4">
    <source>
        <dbReference type="Proteomes" id="UP001497392"/>
    </source>
</evidence>
<name>A0ABP1FNJ2_9CHLO</name>
<evidence type="ECO:0000256" key="2">
    <source>
        <dbReference type="SAM" id="Phobius"/>
    </source>
</evidence>
<keyword evidence="2" id="KW-0472">Membrane</keyword>
<accession>A0ABP1FNJ2</accession>
<gene>
    <name evidence="3" type="primary">g874</name>
    <name evidence="3" type="ORF">VP750_LOCUS761</name>
</gene>
<evidence type="ECO:0000313" key="3">
    <source>
        <dbReference type="EMBL" id="CAL5219102.1"/>
    </source>
</evidence>
<feature type="transmembrane region" description="Helical" evidence="2">
    <location>
        <begin position="466"/>
        <end position="488"/>
    </location>
</feature>
<keyword evidence="2" id="KW-0812">Transmembrane</keyword>
<feature type="compositionally biased region" description="Polar residues" evidence="1">
    <location>
        <begin position="110"/>
        <end position="125"/>
    </location>
</feature>
<reference evidence="3 4" key="1">
    <citation type="submission" date="2024-06" db="EMBL/GenBank/DDBJ databases">
        <authorList>
            <person name="Kraege A."/>
            <person name="Thomma B."/>
        </authorList>
    </citation>
    <scope>NUCLEOTIDE SEQUENCE [LARGE SCALE GENOMIC DNA]</scope>
</reference>
<keyword evidence="2" id="KW-1133">Transmembrane helix</keyword>
<sequence length="563" mass="59874">MEGQPHEAPEEQAPTVLPSSPAVVQAVVDYGSPEQQESDRGHVTIEAPNKDAGDLHDWEMLSRNPSPAPERADDTAHSDEAQDAESQESAVLELHAEADAHQEEDDGTITDIQEPSAQADTAQEEAQMTIDALPELVQMMTDIQAALAEPESSAGPENVTMETEDVQETAAAQGGEPIEEISQAIETPIQEDVESVKDDDMAERTPPGSPHVRSGVSSFSHISSPASYQFSRAGDASDEEGSSWSSDEDDKSQRSGRRSEADSEEAIQDVCALSQEGSLGSFSGSDRSFARRIEAAAESSRTPPESMAALSGLRSPPQAGVNAEQTAAGSPAAVEDALKVARRLSEEVLKVAGLSEDEGEGKEAAEIAAAEGGAEANALEKQHWNAKGASRRSDVVGALRSGLDRLAEVSNKALTRVGNSDLLHRFWACLEEWMSALLNCLPAAQRARARLRMELSRMQARAKRMGLSQIAILASLAIMAIVAGVAVVKNAALSRAIRRKDQEMNQLILMVFNLQESLQNAAVGSRVPIVRHASCGLGSFSAYGYAEPVSMLAFEALTGAVQC</sequence>
<dbReference type="Proteomes" id="UP001497392">
    <property type="component" value="Unassembled WGS sequence"/>
</dbReference>
<feature type="compositionally biased region" description="Polar residues" evidence="1">
    <location>
        <begin position="275"/>
        <end position="286"/>
    </location>
</feature>
<feature type="compositionally biased region" description="Polar residues" evidence="1">
    <location>
        <begin position="215"/>
        <end position="230"/>
    </location>
</feature>
<comment type="caution">
    <text evidence="3">The sequence shown here is derived from an EMBL/GenBank/DDBJ whole genome shotgun (WGS) entry which is preliminary data.</text>
</comment>
<feature type="region of interest" description="Disordered" evidence="1">
    <location>
        <begin position="144"/>
        <end position="330"/>
    </location>
</feature>
<proteinExistence type="predicted"/>
<feature type="compositionally biased region" description="Basic and acidic residues" evidence="1">
    <location>
        <begin position="37"/>
        <end position="60"/>
    </location>
</feature>
<feature type="region of interest" description="Disordered" evidence="1">
    <location>
        <begin position="1"/>
        <end position="125"/>
    </location>
</feature>
<feature type="compositionally biased region" description="Basic and acidic residues" evidence="1">
    <location>
        <begin position="194"/>
        <end position="203"/>
    </location>
</feature>
<evidence type="ECO:0000256" key="1">
    <source>
        <dbReference type="SAM" id="MobiDB-lite"/>
    </source>
</evidence>
<keyword evidence="4" id="KW-1185">Reference proteome</keyword>
<protein>
    <submittedName>
        <fullName evidence="3">G874 protein</fullName>
    </submittedName>
</protein>